<dbReference type="EMBL" id="PHFD01000130">
    <property type="protein sequence ID" value="PKH47254.1"/>
    <property type="molecule type" value="Genomic_DNA"/>
</dbReference>
<evidence type="ECO:0000313" key="3">
    <source>
        <dbReference type="Proteomes" id="UP000076394"/>
    </source>
</evidence>
<evidence type="ECO:0000313" key="1">
    <source>
        <dbReference type="EMBL" id="AMU86035.1"/>
    </source>
</evidence>
<dbReference type="Proteomes" id="UP000076394">
    <property type="component" value="Chromosome"/>
</dbReference>
<sequence length="128" mass="14189">MNIRVIVIGFQSRFFGVCDAASVTERNVVSMQMLLNQDIINKCVCHKCPVQNQSECVHTQMAELKNSLKETPLDPHKIPKAYCVNGKSLCKGIDHSKPCICGSCDVYAKYHLSEGEPGGFYCFEGKSV</sequence>
<proteinExistence type="predicted"/>
<reference evidence="2 4" key="2">
    <citation type="journal article" date="2017" name="FEMS Microbiol. Ecol.">
        <title>Reconstructed genomes of novel Dehalococcoides mccartyi strains from 1,2,3,4-tetrachlorodibenzo-p-dioxin-dechlorinating enrichment cultures reveal divergent reductive dehalogenase gene profiles.</title>
        <authorList>
            <person name="Dam H.T."/>
            <person name="Vollmers J."/>
            <person name="Kaster A.K."/>
            <person name="Haggblom M.M."/>
        </authorList>
    </citation>
    <scope>NUCLEOTIDE SEQUENCE [LARGE SCALE GENOMIC DNA]</scope>
    <source>
        <strain evidence="2 4">H1-3-2.001</strain>
    </source>
</reference>
<dbReference type="EMBL" id="CP011127">
    <property type="protein sequence ID" value="AMU86035.1"/>
    <property type="molecule type" value="Genomic_DNA"/>
</dbReference>
<dbReference type="Proteomes" id="UP000233649">
    <property type="component" value="Unassembled WGS sequence"/>
</dbReference>
<organism evidence="1 3">
    <name type="scientific">Dehalococcoides mccartyi</name>
    <dbReference type="NCBI Taxonomy" id="61435"/>
    <lineage>
        <taxon>Bacteria</taxon>
        <taxon>Bacillati</taxon>
        <taxon>Chloroflexota</taxon>
        <taxon>Dehalococcoidia</taxon>
        <taxon>Dehalococcoidales</taxon>
        <taxon>Dehalococcoidaceae</taxon>
        <taxon>Dehalococcoides</taxon>
    </lineage>
</organism>
<name>A0A142V9U2_9CHLR</name>
<reference evidence="1 3" key="1">
    <citation type="submission" date="2015-03" db="EMBL/GenBank/DDBJ databases">
        <title>Genomic characterization of Dehalococcoides mccartyi strain 11a5, an unusal plasmid-containing chloroethene dechlorinator.</title>
        <authorList>
            <person name="Zhao S."/>
            <person name="Ding C."/>
            <person name="He J."/>
        </authorList>
    </citation>
    <scope>NUCLEOTIDE SEQUENCE [LARGE SCALE GENOMIC DNA]</scope>
    <source>
        <strain evidence="1 3">11a5</strain>
    </source>
</reference>
<evidence type="ECO:0000313" key="4">
    <source>
        <dbReference type="Proteomes" id="UP000233649"/>
    </source>
</evidence>
<gene>
    <name evidence="2" type="ORF">CVH13_00650</name>
    <name evidence="1" type="ORF">Dm11a5_0204</name>
</gene>
<protein>
    <recommendedName>
        <fullName evidence="5">DUF2769 domain-containing protein</fullName>
    </recommendedName>
</protein>
<accession>A0A142V9U2</accession>
<dbReference type="AlphaFoldDB" id="A0A142V9U2"/>
<dbReference type="OMA" id="IDPHEEC"/>
<dbReference type="RefSeq" id="WP_011308810.1">
    <property type="nucleotide sequence ID" value="NZ_AP024514.1"/>
</dbReference>
<evidence type="ECO:0008006" key="5">
    <source>
        <dbReference type="Google" id="ProtNLM"/>
    </source>
</evidence>
<dbReference type="PATRIC" id="fig|61435.6.peg.866"/>
<dbReference type="OrthoDB" id="164980at2"/>
<evidence type="ECO:0000313" key="2">
    <source>
        <dbReference type="EMBL" id="PKH47254.1"/>
    </source>
</evidence>